<accession>A0A8H6L5M3</accession>
<dbReference type="GeneID" id="59287150"/>
<comment type="caution">
    <text evidence="1">The sequence shown here is derived from an EMBL/GenBank/DDBJ whole genome shotgun (WGS) entry which is preliminary data.</text>
</comment>
<protein>
    <submittedName>
        <fullName evidence="1">Uncharacterized protein</fullName>
    </submittedName>
</protein>
<name>A0A8H6L5M3_9LECA</name>
<dbReference type="EMBL" id="JACCJC010000019">
    <property type="protein sequence ID" value="KAF6236396.1"/>
    <property type="molecule type" value="Genomic_DNA"/>
</dbReference>
<reference evidence="1 2" key="1">
    <citation type="journal article" date="2020" name="Genomics">
        <title>Complete, high-quality genomes from long-read metagenomic sequencing of two wolf lichen thalli reveals enigmatic genome architecture.</title>
        <authorList>
            <person name="McKenzie S.K."/>
            <person name="Walston R.F."/>
            <person name="Allen J.L."/>
        </authorList>
    </citation>
    <scope>NUCLEOTIDE SEQUENCE [LARGE SCALE GENOMIC DNA]</scope>
    <source>
        <strain evidence="1">WasteWater2</strain>
    </source>
</reference>
<dbReference type="AlphaFoldDB" id="A0A8H6L5M3"/>
<evidence type="ECO:0000313" key="2">
    <source>
        <dbReference type="Proteomes" id="UP000578531"/>
    </source>
</evidence>
<proteinExistence type="predicted"/>
<dbReference type="Proteomes" id="UP000578531">
    <property type="component" value="Unassembled WGS sequence"/>
</dbReference>
<dbReference type="OrthoDB" id="5973539at2759"/>
<evidence type="ECO:0000313" key="1">
    <source>
        <dbReference type="EMBL" id="KAF6236396.1"/>
    </source>
</evidence>
<keyword evidence="2" id="KW-1185">Reference proteome</keyword>
<sequence length="145" mass="15992">MAAMPISDSDLLCDPATPYHGFTFRDGYFTHQCWPGVRLIACTGDESVVIDACEAAPCRGGWGIEAYDGSRLNEEPYSLHHMLAGEALAPQFVGGRVYQANLRMWDCVKVTQKMSRPMRVKRQLDAFELYKRRGASGTTGAGILS</sequence>
<organism evidence="1 2">
    <name type="scientific">Letharia columbiana</name>
    <dbReference type="NCBI Taxonomy" id="112416"/>
    <lineage>
        <taxon>Eukaryota</taxon>
        <taxon>Fungi</taxon>
        <taxon>Dikarya</taxon>
        <taxon>Ascomycota</taxon>
        <taxon>Pezizomycotina</taxon>
        <taxon>Lecanoromycetes</taxon>
        <taxon>OSLEUM clade</taxon>
        <taxon>Lecanoromycetidae</taxon>
        <taxon>Lecanorales</taxon>
        <taxon>Lecanorineae</taxon>
        <taxon>Parmeliaceae</taxon>
        <taxon>Letharia</taxon>
    </lineage>
</organism>
<gene>
    <name evidence="1" type="ORF">HO173_005488</name>
</gene>
<dbReference type="RefSeq" id="XP_037165742.1">
    <property type="nucleotide sequence ID" value="XM_037307404.1"/>
</dbReference>